<dbReference type="Proteomes" id="UP001652397">
    <property type="component" value="Unassembled WGS sequence"/>
</dbReference>
<dbReference type="Gene3D" id="3.40.50.300">
    <property type="entry name" value="P-loop containing nucleotide triphosphate hydrolases"/>
    <property type="match status" value="1"/>
</dbReference>
<reference evidence="2 3" key="1">
    <citation type="journal article" date="2021" name="ISME Commun">
        <title>Automated analysis of genomic sequences facilitates high-throughput and comprehensive description of bacteria.</title>
        <authorList>
            <person name="Hitch T.C.A."/>
        </authorList>
    </citation>
    <scope>NUCLEOTIDE SEQUENCE [LARGE SCALE GENOMIC DNA]</scope>
    <source>
        <strain evidence="2 3">Sanger_34</strain>
    </source>
</reference>
<keyword evidence="3" id="KW-1185">Reference proteome</keyword>
<evidence type="ECO:0000259" key="1">
    <source>
        <dbReference type="Pfam" id="PF13304"/>
    </source>
</evidence>
<dbReference type="SUPFAM" id="SSF52540">
    <property type="entry name" value="P-loop containing nucleoside triphosphate hydrolases"/>
    <property type="match status" value="1"/>
</dbReference>
<evidence type="ECO:0000313" key="2">
    <source>
        <dbReference type="EMBL" id="MCU6789347.1"/>
    </source>
</evidence>
<evidence type="ECO:0000313" key="3">
    <source>
        <dbReference type="Proteomes" id="UP001652397"/>
    </source>
</evidence>
<protein>
    <submittedName>
        <fullName evidence="2">ATP-binding protein</fullName>
    </submittedName>
</protein>
<keyword evidence="2" id="KW-0547">Nucleotide-binding</keyword>
<keyword evidence="2" id="KW-0067">ATP-binding</keyword>
<proteinExistence type="predicted"/>
<gene>
    <name evidence="2" type="ORF">OCV66_09645</name>
</gene>
<accession>A0ABT2U408</accession>
<comment type="caution">
    <text evidence="2">The sequence shown here is derived from an EMBL/GenBank/DDBJ whole genome shotgun (WGS) entry which is preliminary data.</text>
</comment>
<dbReference type="InterPro" id="IPR027417">
    <property type="entry name" value="P-loop_NTPase"/>
</dbReference>
<name>A0ABT2U408_9FIRM</name>
<feature type="domain" description="ATPase AAA-type core" evidence="1">
    <location>
        <begin position="268"/>
        <end position="374"/>
    </location>
</feature>
<dbReference type="EMBL" id="JAOQJE010000008">
    <property type="protein sequence ID" value="MCU6789347.1"/>
    <property type="molecule type" value="Genomic_DNA"/>
</dbReference>
<dbReference type="Pfam" id="PF13304">
    <property type="entry name" value="AAA_21"/>
    <property type="match status" value="2"/>
</dbReference>
<dbReference type="PANTHER" id="PTHR40396:SF1">
    <property type="entry name" value="ATPASE AAA-TYPE CORE DOMAIN-CONTAINING PROTEIN"/>
    <property type="match status" value="1"/>
</dbReference>
<dbReference type="GO" id="GO:0005524">
    <property type="term" value="F:ATP binding"/>
    <property type="evidence" value="ECO:0007669"/>
    <property type="project" value="UniProtKB-KW"/>
</dbReference>
<feature type="domain" description="ATPase AAA-type core" evidence="1">
    <location>
        <begin position="50"/>
        <end position="165"/>
    </location>
</feature>
<organism evidence="2 3">
    <name type="scientific">Agathobaculum ammoniilyticum</name>
    <dbReference type="NCBI Taxonomy" id="2981778"/>
    <lineage>
        <taxon>Bacteria</taxon>
        <taxon>Bacillati</taxon>
        <taxon>Bacillota</taxon>
        <taxon>Clostridia</taxon>
        <taxon>Eubacteriales</taxon>
        <taxon>Butyricicoccaceae</taxon>
        <taxon>Agathobaculum</taxon>
    </lineage>
</organism>
<dbReference type="InterPro" id="IPR003959">
    <property type="entry name" value="ATPase_AAA_core"/>
</dbReference>
<sequence>MENLILKSISVENFASFAEPITFTTEADLSKKEHLDNTFVCGDSRFNKVSFLYGANGSGKTFFCKILREIQRLLLISPLSATDAAQLLSIPQLKEMDTPVKTFAFDTSFQERPTKFAIELIIDDITYHYAFSVKGKEVVYELLTKKYRRTEKLLERTSSSFKDITLRSDLKGFDAAKHTVKAETLCLPVAGMLNTPLASKIVAAISGINVVNMAAGRLDPVNPKKTFSDERLRKYISIVRKADPTLRDIKVSFEEEEVARHKISSDDFENRELITKKTKVGIDSRHAVYENGEETTSAPLSFFADESLGTVKLFTALPYLFDVLETGGTLIIDELENGLHLSLAKEIINLFINEESNPHHAQLICTSHQPLLVDGNYRRDQVWITEKDSRGKSVLHRMSDFKTSRAKVNLANRILEGAFGCRPEPFFDNNT</sequence>
<dbReference type="PANTHER" id="PTHR40396">
    <property type="entry name" value="ATPASE-LIKE PROTEIN"/>
    <property type="match status" value="1"/>
</dbReference>
<dbReference type="RefSeq" id="WP_147574207.1">
    <property type="nucleotide sequence ID" value="NZ_JAOQJE010000008.1"/>
</dbReference>